<proteinExistence type="predicted"/>
<evidence type="ECO:0000313" key="2">
    <source>
        <dbReference type="Proteomes" id="UP000015559"/>
    </source>
</evidence>
<dbReference type="OrthoDB" id="9182637at2"/>
<organism evidence="1 2">
    <name type="scientific">Sulfuricella denitrificans (strain DSM 22764 / NBRC 105220 / skB26)</name>
    <dbReference type="NCBI Taxonomy" id="1163617"/>
    <lineage>
        <taxon>Bacteria</taxon>
        <taxon>Pseudomonadati</taxon>
        <taxon>Pseudomonadota</taxon>
        <taxon>Betaproteobacteria</taxon>
        <taxon>Nitrosomonadales</taxon>
        <taxon>Sulfuricellaceae</taxon>
        <taxon>Sulfuricella</taxon>
    </lineage>
</organism>
<gene>
    <name evidence="1" type="ORF">SCD_n01194</name>
</gene>
<dbReference type="EMBL" id="AP013066">
    <property type="protein sequence ID" value="BAN35023.1"/>
    <property type="molecule type" value="Genomic_DNA"/>
</dbReference>
<dbReference type="Proteomes" id="UP000015559">
    <property type="component" value="Chromosome"/>
</dbReference>
<sequence length="191" mass="21629">MKMPPLPDNVLDMPDYELGGLLLGWFIAVQADDLGIPFEQINQIPEHFAEQVRKRVLTIETDTVENFAVEKALHKAASGDFETAGRFIREHMISGGVSIVSMKFAPIGIKFTRGRKPNTVSPIRKAIAKLLKANSAIKNPEIWESMKHKSPRGWTACDNHLGKYFEGPENKNMNYERFCNVCSDERKKIKQ</sequence>
<dbReference type="eggNOG" id="ENOG5034C1J">
    <property type="taxonomic scope" value="Bacteria"/>
</dbReference>
<accession>S6ABU8</accession>
<evidence type="ECO:0000313" key="1">
    <source>
        <dbReference type="EMBL" id="BAN35023.1"/>
    </source>
</evidence>
<dbReference type="RefSeq" id="WP_009206025.1">
    <property type="nucleotide sequence ID" value="NC_022357.1"/>
</dbReference>
<dbReference type="KEGG" id="sdr:SCD_n01194"/>
<name>S6ABU8_SULDS</name>
<dbReference type="HOGENOM" id="CLU_1420793_0_0_4"/>
<reference evidence="1 2" key="1">
    <citation type="journal article" date="2012" name="Appl. Environ. Microbiol.">
        <title>Draft genome sequence of a psychrotolerant sulfur-oxidizing bacterium, Sulfuricella denitrificans skB26, and proteomic insights into cold adaptation.</title>
        <authorList>
            <person name="Watanabe T."/>
            <person name="Kojima H."/>
            <person name="Fukui M."/>
        </authorList>
    </citation>
    <scope>NUCLEOTIDE SEQUENCE [LARGE SCALE GENOMIC DNA]</scope>
    <source>
        <strain evidence="2">skB26</strain>
    </source>
</reference>
<protein>
    <submittedName>
        <fullName evidence="1">Uncharacterized protein</fullName>
    </submittedName>
</protein>
<keyword evidence="2" id="KW-1185">Reference proteome</keyword>
<dbReference type="STRING" id="1163617.SCD_n01194"/>
<dbReference type="AlphaFoldDB" id="S6ABU8"/>